<dbReference type="SUPFAM" id="SSF63829">
    <property type="entry name" value="Calcium-dependent phosphotriesterase"/>
    <property type="match status" value="1"/>
</dbReference>
<dbReference type="PANTHER" id="PTHR11799">
    <property type="entry name" value="PARAOXONASE"/>
    <property type="match status" value="1"/>
</dbReference>
<dbReference type="AlphaFoldDB" id="A0A4Y9QU19"/>
<proteinExistence type="inferred from homology"/>
<keyword evidence="6" id="KW-1185">Reference proteome</keyword>
<name>A0A4Y9QU19_9BACT</name>
<dbReference type="Proteomes" id="UP000297647">
    <property type="component" value="Unassembled WGS sequence"/>
</dbReference>
<accession>A0A4Y9QU19</accession>
<evidence type="ECO:0000256" key="1">
    <source>
        <dbReference type="ARBA" id="ARBA00008595"/>
    </source>
</evidence>
<sequence length="347" mass="38573">MKKIALYFLILIFGLIAFIFHTFSSTGYFRDIEPKHDFGEIFQTINLPGVEDMALAKKDSFLILSVDDRAKRRAGEDGLHGLFLLDLRQTPFETKEISVPENLTLYPHGISLIEIGPSQYQLAVINHVDGKHSIEFFRIQDGNVQFDRTLQDPLLISPNDLVLVGKDKFYYSNDHGNTSKLGVFAENYLGVAAANVGYFDGENFRIVAEDLAYPNGLVPDQSGEKLFVASSRGFLIRVYDIQENGDLVKVEDISIGSGIDNLEIDESGAIWTGAHPDLMTFSAYASGKKEFAPSEILKISYSKGQSQVESVWLDDGKTLSATSVAIPFGDYLFLGNVMDSKFLILKK</sequence>
<keyword evidence="2" id="KW-0378">Hydrolase</keyword>
<evidence type="ECO:0008006" key="7">
    <source>
        <dbReference type="Google" id="ProtNLM"/>
    </source>
</evidence>
<evidence type="ECO:0000313" key="6">
    <source>
        <dbReference type="Proteomes" id="UP000297647"/>
    </source>
</evidence>
<dbReference type="Pfam" id="PF01731">
    <property type="entry name" value="Arylesterase"/>
    <property type="match status" value="1"/>
</dbReference>
<evidence type="ECO:0000256" key="4">
    <source>
        <dbReference type="ARBA" id="ARBA00023180"/>
    </source>
</evidence>
<dbReference type="InterPro" id="IPR011042">
    <property type="entry name" value="6-blade_b-propeller_TolB-like"/>
</dbReference>
<dbReference type="GO" id="GO:0004064">
    <property type="term" value="F:arylesterase activity"/>
    <property type="evidence" value="ECO:0007669"/>
    <property type="project" value="InterPro"/>
</dbReference>
<protein>
    <recommendedName>
        <fullName evidence="7">Arylesterase</fullName>
    </recommendedName>
</protein>
<dbReference type="PANTHER" id="PTHR11799:SF12">
    <property type="entry name" value="PARAOXONASE-RELATED"/>
    <property type="match status" value="1"/>
</dbReference>
<dbReference type="Gene3D" id="2.120.10.30">
    <property type="entry name" value="TolB, C-terminal domain"/>
    <property type="match status" value="1"/>
</dbReference>
<comment type="similarity">
    <text evidence="1">Belongs to the paraoxonase family.</text>
</comment>
<reference evidence="5 6" key="1">
    <citation type="submission" date="2019-03" db="EMBL/GenBank/DDBJ databases">
        <title>Algoriphagus sp. nov, a new strain isolated from root system soil of mangrove plant Kandelia.</title>
        <authorList>
            <person name="Yin Q."/>
            <person name="Wang K."/>
            <person name="Song Z."/>
        </authorList>
    </citation>
    <scope>NUCLEOTIDE SEQUENCE [LARGE SCALE GENOMIC DNA]</scope>
    <source>
        <strain evidence="5 6">XY-J91</strain>
    </source>
</reference>
<evidence type="ECO:0000256" key="3">
    <source>
        <dbReference type="ARBA" id="ARBA00023157"/>
    </source>
</evidence>
<gene>
    <name evidence="5" type="ORF">E4S40_07650</name>
</gene>
<dbReference type="InterPro" id="IPR002640">
    <property type="entry name" value="Arylesterase"/>
</dbReference>
<dbReference type="InterPro" id="IPR051288">
    <property type="entry name" value="Serum_paraoxonase/arylesterase"/>
</dbReference>
<evidence type="ECO:0000313" key="5">
    <source>
        <dbReference type="EMBL" id="TFV96091.1"/>
    </source>
</evidence>
<dbReference type="EMBL" id="SPSB01000002">
    <property type="protein sequence ID" value="TFV96091.1"/>
    <property type="molecule type" value="Genomic_DNA"/>
</dbReference>
<keyword evidence="4" id="KW-0325">Glycoprotein</keyword>
<comment type="caution">
    <text evidence="5">The sequence shown here is derived from an EMBL/GenBank/DDBJ whole genome shotgun (WGS) entry which is preliminary data.</text>
</comment>
<organism evidence="5 6">
    <name type="scientific">Algoriphagus kandeliae</name>
    <dbReference type="NCBI Taxonomy" id="2562278"/>
    <lineage>
        <taxon>Bacteria</taxon>
        <taxon>Pseudomonadati</taxon>
        <taxon>Bacteroidota</taxon>
        <taxon>Cytophagia</taxon>
        <taxon>Cytophagales</taxon>
        <taxon>Cyclobacteriaceae</taxon>
        <taxon>Algoriphagus</taxon>
    </lineage>
</organism>
<dbReference type="RefSeq" id="WP_135072748.1">
    <property type="nucleotide sequence ID" value="NZ_SPSB01000002.1"/>
</dbReference>
<evidence type="ECO:0000256" key="2">
    <source>
        <dbReference type="ARBA" id="ARBA00022801"/>
    </source>
</evidence>
<dbReference type="OrthoDB" id="1158171at2"/>
<keyword evidence="3" id="KW-1015">Disulfide bond</keyword>